<comment type="caution">
    <text evidence="10">The sequence shown here is derived from an EMBL/GenBank/DDBJ whole genome shotgun (WGS) entry which is preliminary data.</text>
</comment>
<evidence type="ECO:0000256" key="4">
    <source>
        <dbReference type="ARBA" id="ARBA00023134"/>
    </source>
</evidence>
<dbReference type="PANTHER" id="PTHR10465">
    <property type="entry name" value="TRANSMEMBRANE GTPASE FZO1"/>
    <property type="match status" value="1"/>
</dbReference>
<evidence type="ECO:0000256" key="3">
    <source>
        <dbReference type="ARBA" id="ARBA00022801"/>
    </source>
</evidence>
<keyword evidence="4" id="KW-0342">GTP-binding</keyword>
<feature type="transmembrane region" description="Helical" evidence="7">
    <location>
        <begin position="698"/>
        <end position="720"/>
    </location>
</feature>
<dbReference type="InterPro" id="IPR029024">
    <property type="entry name" value="TerB-like"/>
</dbReference>
<dbReference type="Gene3D" id="1.10.3680.10">
    <property type="entry name" value="TerB-like"/>
    <property type="match status" value="1"/>
</dbReference>
<dbReference type="SUPFAM" id="SSF52540">
    <property type="entry name" value="P-loop containing nucleoside triphosphate hydrolases"/>
    <property type="match status" value="1"/>
</dbReference>
<evidence type="ECO:0000256" key="7">
    <source>
        <dbReference type="SAM" id="Phobius"/>
    </source>
</evidence>
<keyword evidence="7" id="KW-0812">Transmembrane</keyword>
<feature type="transmembrane region" description="Helical" evidence="7">
    <location>
        <begin position="31"/>
        <end position="51"/>
    </location>
</feature>
<feature type="domain" description="Dynamin N-terminal" evidence="8">
    <location>
        <begin position="266"/>
        <end position="417"/>
    </location>
</feature>
<dbReference type="GO" id="GO:0016020">
    <property type="term" value="C:membrane"/>
    <property type="evidence" value="ECO:0007669"/>
    <property type="project" value="UniProtKB-SubCell"/>
</dbReference>
<keyword evidence="3" id="KW-0378">Hydrolase</keyword>
<comment type="subcellular location">
    <subcellularLocation>
        <location evidence="1">Membrane</location>
    </subcellularLocation>
</comment>
<dbReference type="InterPro" id="IPR007791">
    <property type="entry name" value="DjlA_N"/>
</dbReference>
<evidence type="ECO:0000313" key="10">
    <source>
        <dbReference type="EMBL" id="NEU72945.1"/>
    </source>
</evidence>
<accession>A0A846H6N8</accession>
<dbReference type="SUPFAM" id="SSF158682">
    <property type="entry name" value="TerB-like"/>
    <property type="match status" value="1"/>
</dbReference>
<gene>
    <name evidence="10" type="ORF">PI95_010315</name>
</gene>
<reference evidence="10 11" key="1">
    <citation type="journal article" date="2015" name="Genome Announc.">
        <title>Draft Genome Sequence of Cyanobacterium Hassallia byssoidea Strain VB512170, Isolated from Monuments in India.</title>
        <authorList>
            <person name="Singh D."/>
            <person name="Chandrababunaidu M.M."/>
            <person name="Panda A."/>
            <person name="Sen D."/>
            <person name="Bhattacharyya S."/>
            <person name="Adhikary S.P."/>
            <person name="Tripathy S."/>
        </authorList>
    </citation>
    <scope>NUCLEOTIDE SEQUENCE [LARGE SCALE GENOMIC DNA]</scope>
    <source>
        <strain evidence="10 11">VB512170</strain>
    </source>
</reference>
<dbReference type="EMBL" id="JTCM02000016">
    <property type="protein sequence ID" value="NEU72945.1"/>
    <property type="molecule type" value="Genomic_DNA"/>
</dbReference>
<evidence type="ECO:0000259" key="9">
    <source>
        <dbReference type="Pfam" id="PF05099"/>
    </source>
</evidence>
<evidence type="ECO:0000256" key="2">
    <source>
        <dbReference type="ARBA" id="ARBA00022741"/>
    </source>
</evidence>
<dbReference type="GO" id="GO:0008053">
    <property type="term" value="P:mitochondrial fusion"/>
    <property type="evidence" value="ECO:0007669"/>
    <property type="project" value="TreeGrafter"/>
</dbReference>
<sequence length="853" mass="96137">MDTSLVNPQIVDLLSRISGQKLTQREFTPPVIFLANLVTILLGVIFVDGIVAESEKQRLLKALYRFSTPESGVRRLTHLMIKGIKENQLYKKINDLLTVSIPLSDSEKLLLIAFGYQMSAADGKMNFREKQYLEIVAKKLGINQKHLAVLEAGFTNQNIVDSIALEEVRFLLDPSQFHNLDLMFVKAASDMLATLPAKPENKVIKRTKKSYDELKQFQKHQKELDCFCFRLFQIVEDCQERGFLAYTLIDEVRKVSKQLQSPSFRLAVVGEFSQGKSTLLNALLGEEIQPAREIPCSGAVTVLKYGTQKRVICRYKDGREEEIPFSEYQLKATISEDAALGCLSDELANNEIEEIVFEHPDLELCSSGVEIIDSPGLNEHAERTAITQRILKDTDAVIFLTNASRSLTQGERDLLRDLKIQLNHGKENQPAKNLFVVGNFMDLVRTEKGREQVQERIKRFVQGENPLISGENRVHFISAQSALNAFLQGNEDEYSKSFDNFTQSLENFLINERGVIKNNRSVADINYLVQQSLNGLEQAEQILDGKVTISEVEKQKIFEQIGEASGRDVRIRLVASQLIEQVISEAAESWDKWCEGLGDRMAEKSKHWSSEHSPVWSQDKLIKDYTNHFLKDLSKEIDKWGNQQLKDVILQNNLKVLDANIEYELDAIKSKFKNIEQQVKANFSEQLQLSINGINDDFMGLGGFGGGLGIGGALAVGLLAFTGIGFVGIIIASLAATIAGSFGLGMFDVDGLHHQIKMKIFEIGFQKFDESMDKVSEKLHEITTSVFDSKVESANRVIAQAIALYENLIEQHEQAHKETVEEQQTQKAWISEKRQEIEKVKNDIEAILQQCVV</sequence>
<evidence type="ECO:0000256" key="6">
    <source>
        <dbReference type="SAM" id="Coils"/>
    </source>
</evidence>
<dbReference type="InterPro" id="IPR027094">
    <property type="entry name" value="Mitofusin_fam"/>
</dbReference>
<dbReference type="GO" id="GO:0003924">
    <property type="term" value="F:GTPase activity"/>
    <property type="evidence" value="ECO:0007669"/>
    <property type="project" value="InterPro"/>
</dbReference>
<keyword evidence="11" id="KW-1185">Reference proteome</keyword>
<protein>
    <submittedName>
        <fullName evidence="10">Dynamin family protein</fullName>
    </submittedName>
</protein>
<feature type="domain" description="Co-chaperone DjlA N-terminal" evidence="9">
    <location>
        <begin position="37"/>
        <end position="147"/>
    </location>
</feature>
<feature type="transmembrane region" description="Helical" evidence="7">
    <location>
        <begin position="726"/>
        <end position="749"/>
    </location>
</feature>
<feature type="coiled-coil region" evidence="6">
    <location>
        <begin position="791"/>
        <end position="850"/>
    </location>
</feature>
<evidence type="ECO:0000256" key="5">
    <source>
        <dbReference type="ARBA" id="ARBA00023136"/>
    </source>
</evidence>
<evidence type="ECO:0000259" key="8">
    <source>
        <dbReference type="Pfam" id="PF00350"/>
    </source>
</evidence>
<dbReference type="Pfam" id="PF00350">
    <property type="entry name" value="Dynamin_N"/>
    <property type="match status" value="1"/>
</dbReference>
<dbReference type="AlphaFoldDB" id="A0A846H6N8"/>
<name>A0A846H6N8_9CYAN</name>
<dbReference type="Pfam" id="PF05099">
    <property type="entry name" value="TerB"/>
    <property type="match status" value="1"/>
</dbReference>
<evidence type="ECO:0000256" key="1">
    <source>
        <dbReference type="ARBA" id="ARBA00004370"/>
    </source>
</evidence>
<proteinExistence type="predicted"/>
<dbReference type="PANTHER" id="PTHR10465:SF0">
    <property type="entry name" value="SARCALUMENIN"/>
    <property type="match status" value="1"/>
</dbReference>
<dbReference type="CDD" id="cd09912">
    <property type="entry name" value="DLP_2"/>
    <property type="match status" value="1"/>
</dbReference>
<dbReference type="CDD" id="cd07177">
    <property type="entry name" value="terB_like"/>
    <property type="match status" value="1"/>
</dbReference>
<dbReference type="Proteomes" id="UP000031549">
    <property type="component" value="Unassembled WGS sequence"/>
</dbReference>
<keyword evidence="5 7" id="KW-0472">Membrane</keyword>
<keyword evidence="6" id="KW-0175">Coiled coil</keyword>
<dbReference type="InterPro" id="IPR045063">
    <property type="entry name" value="Dynamin_N"/>
</dbReference>
<evidence type="ECO:0000313" key="11">
    <source>
        <dbReference type="Proteomes" id="UP000031549"/>
    </source>
</evidence>
<dbReference type="Gene3D" id="3.40.50.300">
    <property type="entry name" value="P-loop containing nucleotide triphosphate hydrolases"/>
    <property type="match status" value="1"/>
</dbReference>
<keyword evidence="2" id="KW-0547">Nucleotide-binding</keyword>
<dbReference type="GO" id="GO:0005525">
    <property type="term" value="F:GTP binding"/>
    <property type="evidence" value="ECO:0007669"/>
    <property type="project" value="UniProtKB-KW"/>
</dbReference>
<dbReference type="InterPro" id="IPR027417">
    <property type="entry name" value="P-loop_NTPase"/>
</dbReference>
<keyword evidence="7" id="KW-1133">Transmembrane helix</keyword>
<organism evidence="10 11">
    <name type="scientific">Hassallia byssoidea VB512170</name>
    <dbReference type="NCBI Taxonomy" id="1304833"/>
    <lineage>
        <taxon>Bacteria</taxon>
        <taxon>Bacillati</taxon>
        <taxon>Cyanobacteriota</taxon>
        <taxon>Cyanophyceae</taxon>
        <taxon>Nostocales</taxon>
        <taxon>Tolypothrichaceae</taxon>
        <taxon>Hassallia</taxon>
    </lineage>
</organism>
<dbReference type="RefSeq" id="WP_039739137.1">
    <property type="nucleotide sequence ID" value="NZ_JTCM02000016.1"/>
</dbReference>